<organism evidence="2">
    <name type="scientific">Musca domestica</name>
    <name type="common">House fly</name>
    <dbReference type="NCBI Taxonomy" id="7370"/>
    <lineage>
        <taxon>Eukaryota</taxon>
        <taxon>Metazoa</taxon>
        <taxon>Ecdysozoa</taxon>
        <taxon>Arthropoda</taxon>
        <taxon>Hexapoda</taxon>
        <taxon>Insecta</taxon>
        <taxon>Pterygota</taxon>
        <taxon>Neoptera</taxon>
        <taxon>Endopterygota</taxon>
        <taxon>Diptera</taxon>
        <taxon>Brachycera</taxon>
        <taxon>Muscomorpha</taxon>
        <taxon>Muscoidea</taxon>
        <taxon>Muscidae</taxon>
        <taxon>Musca</taxon>
    </lineage>
</organism>
<dbReference type="STRING" id="7370.A0A1I8M7E6"/>
<protein>
    <submittedName>
        <fullName evidence="2">Uncharacterized protein</fullName>
    </submittedName>
</protein>
<feature type="region of interest" description="Disordered" evidence="1">
    <location>
        <begin position="107"/>
        <end position="128"/>
    </location>
</feature>
<dbReference type="EnsemblMetazoa" id="MDOA002025-RA">
    <property type="protein sequence ID" value="MDOA002025-PA"/>
    <property type="gene ID" value="MDOA002025"/>
</dbReference>
<dbReference type="eggNOG" id="ENOG502T8EM">
    <property type="taxonomic scope" value="Eukaryota"/>
</dbReference>
<reference evidence="2" key="1">
    <citation type="submission" date="2020-05" db="UniProtKB">
        <authorList>
            <consortium name="EnsemblMetazoa"/>
        </authorList>
    </citation>
    <scope>IDENTIFICATION</scope>
    <source>
        <strain evidence="2">Aabys</strain>
    </source>
</reference>
<dbReference type="AlphaFoldDB" id="A0A1I8M7E6"/>
<evidence type="ECO:0000256" key="1">
    <source>
        <dbReference type="SAM" id="MobiDB-lite"/>
    </source>
</evidence>
<proteinExistence type="predicted"/>
<name>A0A1I8M7E6_MUSDO</name>
<evidence type="ECO:0000313" key="2">
    <source>
        <dbReference type="EnsemblMetazoa" id="MDOA002025-PA"/>
    </source>
</evidence>
<sequence length="312" mass="34349">MRLPLVASRSTCSSRPYKSSCQVVGCVKENSYFKRAAATATTSQSKANKRIKECKYLQRKDSKKIIPSAMYLKHYWHQLLLLLLALPPNIFGGPVSNPEINSKTVKTNNLQQQQQQHQQHHKPSDAHLNTLKFKPSYKLADVETNFTPIQNGNSIAPEIIGPNFMGSAGGGGPSPVLMQYLPQTINDGGVQYLQLMVPIGPYLGPSSSAAYGPALSAPTHSFDYSSRPTTMLSAMPVNMPPPAPTPLVEVPSQPLPAYGIQSYAAHLQPYKQNYRTNRETKDRQTLSGLSLNMNEYIPVPSTQGQQQPQPNF</sequence>
<gene>
    <name evidence="2" type="primary">101887753</name>
</gene>
<dbReference type="OrthoDB" id="7973539at2759"/>
<accession>A0A1I8M7E6</accession>
<dbReference type="VEuPathDB" id="VectorBase:MDOMA2_007597"/>
<dbReference type="VEuPathDB" id="VectorBase:MDOA002025"/>